<dbReference type="Proteomes" id="UP000273263">
    <property type="component" value="Segment"/>
</dbReference>
<dbReference type="EMBL" id="LT896732">
    <property type="protein sequence ID" value="SPQ84321.1"/>
    <property type="molecule type" value="Genomic_DNA"/>
</dbReference>
<dbReference type="EMBL" id="LT896728">
    <property type="protein sequence ID" value="SNB52913.1"/>
    <property type="molecule type" value="Genomic_DNA"/>
</dbReference>
<dbReference type="EMBL" id="LT896723">
    <property type="protein sequence ID" value="SNB57791.1"/>
    <property type="molecule type" value="Genomic_DNA"/>
</dbReference>
<dbReference type="Proteomes" id="UP000272857">
    <property type="component" value="Segment"/>
</dbReference>
<reference evidence="13" key="5">
    <citation type="submission" date="2018-04" db="EMBL/GenBank/DDBJ databases">
        <authorList>
            <person name="Go L.Y."/>
            <person name="Mitchell J.A."/>
        </authorList>
    </citation>
    <scope>NUCLEOTIDE SEQUENCE</scope>
    <source>
        <strain evidence="16">Ger/2015/Human2</strain>
        <strain evidence="15">Ger/2015/Prairie-dog</strain>
        <strain evidence="14">Ger/2017/Alpaca1</strain>
        <strain evidence="13">Ger/2017/common vole FMEimka</strain>
    </source>
</reference>
<dbReference type="Proteomes" id="UP000164362">
    <property type="component" value="Segment"/>
</dbReference>
<dbReference type="Proteomes" id="UP000509403">
    <property type="component" value="Segment"/>
</dbReference>
<dbReference type="Proteomes" id="UP000279092">
    <property type="component" value="Segment"/>
</dbReference>
<evidence type="ECO:0000313" key="14">
    <source>
        <dbReference type="EMBL" id="SPN68508.1"/>
    </source>
</evidence>
<evidence type="ECO:0000313" key="13">
    <source>
        <dbReference type="EMBL" id="SPN68229.1"/>
    </source>
</evidence>
<organismHost>
    <name type="scientific">Loxodonta africana</name>
    <name type="common">African elephant</name>
    <dbReference type="NCBI Taxonomy" id="9785"/>
</organismHost>
<dbReference type="EMBL" id="LT896733">
    <property type="protein sequence ID" value="SNB51679.1"/>
    <property type="molecule type" value="Genomic_DNA"/>
</dbReference>
<organismHost>
    <name type="scientific">Apodemus sylvaticus</name>
    <name type="common">European woodmouse</name>
    <dbReference type="NCBI Taxonomy" id="10129"/>
</organismHost>
<dbReference type="Proteomes" id="UP000274633">
    <property type="component" value="Segment"/>
</dbReference>
<dbReference type="Proteomes" id="UP000267117">
    <property type="component" value="Segment"/>
</dbReference>
<sequence>MKISLIEKKLIPSPPLEENTHVLMHSPLVFDSWLNSATALILVSFVLDENSILEIPKTLKYSNKISIPD</sequence>
<dbReference type="Proteomes" id="UP000277211">
    <property type="component" value="Segment"/>
</dbReference>
<dbReference type="EMBL" id="LT993228">
    <property type="protein sequence ID" value="SPN68229.1"/>
    <property type="molecule type" value="Genomic_DNA"/>
</dbReference>
<dbReference type="EMBL" id="LT896721">
    <property type="protein sequence ID" value="SNB54045.1"/>
    <property type="molecule type" value="Genomic_DNA"/>
</dbReference>
<evidence type="ECO:0000313" key="3">
    <source>
        <dbReference type="EMBL" id="SNB48909.1"/>
    </source>
</evidence>
<accession>A0A0K2YV20</accession>
<evidence type="ECO:0000313" key="10">
    <source>
        <dbReference type="EMBL" id="SNB56656.1"/>
    </source>
</evidence>
<organismHost>
    <name type="scientific">Homo sapiens</name>
    <name type="common">Human</name>
    <dbReference type="NCBI Taxonomy" id="9606"/>
</organismHost>
<evidence type="ECO:0000313" key="2">
    <source>
        <dbReference type="EMBL" id="CRL86600.1"/>
    </source>
</evidence>
<dbReference type="Proteomes" id="UP000279758">
    <property type="component" value="Segment"/>
</dbReference>
<dbReference type="Proteomes" id="UP000275471">
    <property type="component" value="Segment"/>
</dbReference>
<organismHost>
    <name type="scientific">Felis catus</name>
    <name type="common">Cat</name>
    <name type="synonym">Felis silvestris catus</name>
    <dbReference type="NCBI Taxonomy" id="9685"/>
</organismHost>
<dbReference type="EMBL" id="LT896727">
    <property type="protein sequence ID" value="SNB68978.1"/>
    <property type="molecule type" value="Genomic_DNA"/>
</dbReference>
<evidence type="ECO:0000313" key="17">
    <source>
        <dbReference type="EMBL" id="SPQ84321.1"/>
    </source>
</evidence>
<dbReference type="EMBL" id="LT896719">
    <property type="protein sequence ID" value="SNB48909.1"/>
    <property type="molecule type" value="Genomic_DNA"/>
</dbReference>
<organismHost>
    <name type="scientific">Mus musculus</name>
    <name type="common">Mouse</name>
    <dbReference type="NCBI Taxonomy" id="10090"/>
</organismHost>
<evidence type="ECO:0000313" key="12">
    <source>
        <dbReference type="EMBL" id="SNB68978.1"/>
    </source>
</evidence>
<evidence type="ECO:0000313" key="1">
    <source>
        <dbReference type="EMBL" id="CAB5514096.1"/>
    </source>
</evidence>
<dbReference type="EMBL" id="LT896725">
    <property type="protein sequence ID" value="SNB56656.1"/>
    <property type="molecule type" value="Genomic_DNA"/>
</dbReference>
<dbReference type="EMBL" id="LT993230">
    <property type="protein sequence ID" value="SPN68508.1"/>
    <property type="molecule type" value="Genomic_DNA"/>
</dbReference>
<proteinExistence type="predicted"/>
<reference evidence="3" key="3">
    <citation type="submission" date="2017-06" db="EMBL/GenBank/DDBJ databases">
        <authorList>
            <person name="Kim H.J."/>
            <person name="Triplett B.A."/>
        </authorList>
    </citation>
    <scope>NUCLEOTIDE SEQUENCE</scope>
    <source>
        <strain evidence="9">Ger 2010 MKY</strain>
        <strain evidence="7">Ger/2010/Rat</strain>
        <strain evidence="4">Ger/2012/Alpaca</strain>
        <strain evidence="3">Ger/2013/Alpaca</strain>
        <strain evidence="11">Ger/2014/Cat1</strain>
        <strain evidence="10">Ger/2014/Cat2</strain>
        <strain evidence="12">Ger/2015/Cat2</strain>
        <strain evidence="6">Ger/2015/Cat3</strain>
        <strain evidence="5">Ger/2015/Cat4</strain>
        <strain evidence="8">Ger/2015/Human1</strain>
        <strain evidence="17">Ger/2017/Alpaca2</strain>
    </source>
</reference>
<evidence type="ECO:0000313" key="4">
    <source>
        <dbReference type="EMBL" id="SNB50387.1"/>
    </source>
</evidence>
<organism evidence="2">
    <name type="scientific">Cowpox virus</name>
    <name type="common">CPV</name>
    <dbReference type="NCBI Taxonomy" id="10243"/>
    <lineage>
        <taxon>Viruses</taxon>
        <taxon>Varidnaviria</taxon>
        <taxon>Bamfordvirae</taxon>
        <taxon>Nucleocytoviricota</taxon>
        <taxon>Pokkesviricetes</taxon>
        <taxon>Chitovirales</taxon>
        <taxon>Poxviridae</taxon>
        <taxon>Chordopoxvirinae</taxon>
        <taxon>Orthopoxvirus</taxon>
        <taxon>Orthopoxvirus cowpox</taxon>
    </lineage>
</organism>
<evidence type="ECO:0000313" key="15">
    <source>
        <dbReference type="EMBL" id="SPN68789.1"/>
    </source>
</evidence>
<reference evidence="2" key="2">
    <citation type="submission" date="2015-05" db="EMBL/GenBank/DDBJ databases">
        <title>Utilizing next-generation sequencing to resolve the backbone and inform taxonomy of the Core Goodeniaceae.</title>
        <authorList>
            <person name="Michener P.S."/>
            <person name="Gardner A.G."/>
            <person name="Jabaily R.S."/>
            <person name="Sessa E."/>
        </authorList>
    </citation>
    <scope>NUCLEOTIDE SEQUENCE</scope>
    <source>
        <strain evidence="2">RatPox09</strain>
    </source>
</reference>
<organismHost>
    <name type="scientific">Microtus agrestis</name>
    <name type="common">Short-tailed field vole</name>
    <dbReference type="NCBI Taxonomy" id="29092"/>
</organismHost>
<evidence type="ECO:0000313" key="11">
    <source>
        <dbReference type="EMBL" id="SNB57791.1"/>
    </source>
</evidence>
<dbReference type="EMBL" id="LT896726">
    <property type="protein sequence ID" value="SNB50387.1"/>
    <property type="molecule type" value="Genomic_DNA"/>
</dbReference>
<evidence type="ECO:0000313" key="9">
    <source>
        <dbReference type="EMBL" id="SNB54045.1"/>
    </source>
</evidence>
<gene>
    <name evidence="2" type="primary">gCPXV0138</name>
</gene>
<organismHost>
    <name type="scientific">Myodes glareolus</name>
    <name type="common">Bank vole</name>
    <name type="synonym">Clethrionomys glareolus</name>
    <dbReference type="NCBI Taxonomy" id="447135"/>
</organismHost>
<dbReference type="EMBL" id="LR812035">
    <property type="protein sequence ID" value="CAB5514096.1"/>
    <property type="molecule type" value="Genomic_DNA"/>
</dbReference>
<evidence type="ECO:0000313" key="7">
    <source>
        <dbReference type="EMBL" id="SNB52913.1"/>
    </source>
</evidence>
<protein>
    <submittedName>
        <fullName evidence="2">Uncharacterized protein</fullName>
    </submittedName>
</protein>
<dbReference type="Proteomes" id="UP000276188">
    <property type="component" value="Segment"/>
</dbReference>
<dbReference type="EMBL" id="LT896720">
    <property type="protein sequence ID" value="SNB53388.1"/>
    <property type="molecule type" value="Genomic_DNA"/>
</dbReference>
<dbReference type="EMBL" id="LT993232">
    <property type="protein sequence ID" value="SPN69070.1"/>
    <property type="molecule type" value="Genomic_DNA"/>
</dbReference>
<evidence type="ECO:0000313" key="5">
    <source>
        <dbReference type="EMBL" id="SNB50555.1"/>
    </source>
</evidence>
<evidence type="ECO:0000313" key="8">
    <source>
        <dbReference type="EMBL" id="SNB53388.1"/>
    </source>
</evidence>
<reference evidence="17" key="4">
    <citation type="submission" date="2018-04" db="EMBL/GenBank/DDBJ databases">
        <authorList>
            <consortium name="IVD NGS Lab"/>
        </authorList>
    </citation>
    <scope>NUCLEOTIDE SEQUENCE [LARGE SCALE GENOMIC DNA]</scope>
    <source>
        <strain evidence="17">Ger/2017/Alpaca2</strain>
        <strain evidence="1">GerMygEK 938/17</strain>
    </source>
</reference>
<dbReference type="Proteomes" id="UP000280293">
    <property type="component" value="Segment"/>
</dbReference>
<reference evidence="2" key="1">
    <citation type="journal article" date="2015" name="J. Virol.">
        <title>Out of the reservoir: Phenotypic and genotypic characterization of a novel cowpox virus isolated from a common vole.</title>
        <authorList>
            <person name="Hoffmann D."/>
            <person name="Franke A."/>
            <person name="Jenckel M."/>
            <person name="Tamosiunaite A."/>
            <person name="Schluckebier J."/>
            <person name="Granzow H."/>
            <person name="Hoffmann B."/>
            <person name="Fischer S."/>
            <person name="Ulrich R.G."/>
            <person name="Hoper D."/>
            <person name="Goller K."/>
            <person name="Osterrieder N."/>
            <person name="Beer M."/>
        </authorList>
    </citation>
    <scope>NUCLEOTIDE SEQUENCE [LARGE SCALE GENOMIC DNA]</scope>
    <source>
        <strain evidence="2">RatPox09</strain>
    </source>
</reference>
<evidence type="ECO:0000313" key="16">
    <source>
        <dbReference type="EMBL" id="SPN69070.1"/>
    </source>
</evidence>
<dbReference type="EMBL" id="LT896731">
    <property type="protein sequence ID" value="SNB50555.1"/>
    <property type="molecule type" value="Genomic_DNA"/>
</dbReference>
<dbReference type="Proteomes" id="UP000277503">
    <property type="component" value="Segment"/>
</dbReference>
<dbReference type="EMBL" id="LN864565">
    <property type="protein sequence ID" value="CRL86600.1"/>
    <property type="molecule type" value="Genomic_DNA"/>
</dbReference>
<evidence type="ECO:0000313" key="6">
    <source>
        <dbReference type="EMBL" id="SNB51679.1"/>
    </source>
</evidence>
<name>A0A0K2YV20_COWPX</name>
<dbReference type="Proteomes" id="UP000272949">
    <property type="component" value="Segment"/>
</dbReference>
<organismHost>
    <name type="scientific">Bos taurus</name>
    <name type="common">Bovine</name>
    <dbReference type="NCBI Taxonomy" id="9913"/>
</organismHost>
<dbReference type="EMBL" id="LT993231">
    <property type="protein sequence ID" value="SPN68789.1"/>
    <property type="molecule type" value="Genomic_DNA"/>
</dbReference>
<dbReference type="Proteomes" id="UP000271295">
    <property type="component" value="Segment"/>
</dbReference>
<dbReference type="Proteomes" id="UP000269429">
    <property type="component" value="Genome"/>
</dbReference>
<dbReference type="Proteomes" id="UP000278652">
    <property type="component" value="Segment"/>
</dbReference>